<name>A0A239ENH7_9FIRM</name>
<organism evidence="1 2">
    <name type="scientific">Anaerovirgula multivorans</name>
    <dbReference type="NCBI Taxonomy" id="312168"/>
    <lineage>
        <taxon>Bacteria</taxon>
        <taxon>Bacillati</taxon>
        <taxon>Bacillota</taxon>
        <taxon>Clostridia</taxon>
        <taxon>Peptostreptococcales</taxon>
        <taxon>Natronincolaceae</taxon>
        <taxon>Anaerovirgula</taxon>
    </lineage>
</organism>
<proteinExistence type="predicted"/>
<dbReference type="Proteomes" id="UP000198304">
    <property type="component" value="Unassembled WGS sequence"/>
</dbReference>
<reference evidence="1 2" key="1">
    <citation type="submission" date="2017-06" db="EMBL/GenBank/DDBJ databases">
        <authorList>
            <person name="Kim H.J."/>
            <person name="Triplett B.A."/>
        </authorList>
    </citation>
    <scope>NUCLEOTIDE SEQUENCE [LARGE SCALE GENOMIC DNA]</scope>
    <source>
        <strain evidence="1 2">SCA</strain>
    </source>
</reference>
<dbReference type="RefSeq" id="WP_176431346.1">
    <property type="nucleotide sequence ID" value="NZ_FZOJ01000010.1"/>
</dbReference>
<protein>
    <submittedName>
        <fullName evidence="1">Uncharacterized protein</fullName>
    </submittedName>
</protein>
<dbReference type="EMBL" id="FZOJ01000010">
    <property type="protein sequence ID" value="SNS45808.1"/>
    <property type="molecule type" value="Genomic_DNA"/>
</dbReference>
<keyword evidence="2" id="KW-1185">Reference proteome</keyword>
<dbReference type="AlphaFoldDB" id="A0A239ENH7"/>
<accession>A0A239ENH7</accession>
<evidence type="ECO:0000313" key="1">
    <source>
        <dbReference type="EMBL" id="SNS45808.1"/>
    </source>
</evidence>
<gene>
    <name evidence="1" type="ORF">SAMN05446037_1010115</name>
</gene>
<evidence type="ECO:0000313" key="2">
    <source>
        <dbReference type="Proteomes" id="UP000198304"/>
    </source>
</evidence>
<sequence length="49" mass="5800">MNQEVNKDMGKMSYASLSQDQLQKLMTIEDEINKNRQEKVFLMAFVDKM</sequence>